<dbReference type="EMBL" id="JAUEPR010000002">
    <property type="protein sequence ID" value="KAK0488888.1"/>
    <property type="molecule type" value="Genomic_DNA"/>
</dbReference>
<name>A0AA39PTG6_9AGAR</name>
<evidence type="ECO:0000313" key="2">
    <source>
        <dbReference type="EMBL" id="KAK0488888.1"/>
    </source>
</evidence>
<sequence>MTRASENITPRVSADRGLIQVDKGHTALDDTKNDDEASRASQRDPLHTPKASSTYPDSEDVNRSRAPREGSHQAPQPEAQNSRLDPVRGNNPCDHEQTSPEDEPHEEMGLMAWVWKTFLEEGWRALLEEFEEFGPFDLEMAEE</sequence>
<comment type="caution">
    <text evidence="2">The sequence shown here is derived from an EMBL/GenBank/DDBJ whole genome shotgun (WGS) entry which is preliminary data.</text>
</comment>
<dbReference type="AlphaFoldDB" id="A0AA39PTG6"/>
<accession>A0AA39PTG6</accession>
<feature type="compositionally biased region" description="Polar residues" evidence="1">
    <location>
        <begin position="1"/>
        <end position="10"/>
    </location>
</feature>
<reference evidence="2" key="1">
    <citation type="submission" date="2023-06" db="EMBL/GenBank/DDBJ databases">
        <authorList>
            <consortium name="Lawrence Berkeley National Laboratory"/>
            <person name="Ahrendt S."/>
            <person name="Sahu N."/>
            <person name="Indic B."/>
            <person name="Wong-Bajracharya J."/>
            <person name="Merenyi Z."/>
            <person name="Ke H.-M."/>
            <person name="Monk M."/>
            <person name="Kocsube S."/>
            <person name="Drula E."/>
            <person name="Lipzen A."/>
            <person name="Balint B."/>
            <person name="Henrissat B."/>
            <person name="Andreopoulos B."/>
            <person name="Martin F.M."/>
            <person name="Harder C.B."/>
            <person name="Rigling D."/>
            <person name="Ford K.L."/>
            <person name="Foster G.D."/>
            <person name="Pangilinan J."/>
            <person name="Papanicolaou A."/>
            <person name="Barry K."/>
            <person name="LaButti K."/>
            <person name="Viragh M."/>
            <person name="Koriabine M."/>
            <person name="Yan M."/>
            <person name="Riley R."/>
            <person name="Champramary S."/>
            <person name="Plett K.L."/>
            <person name="Tsai I.J."/>
            <person name="Slot J."/>
            <person name="Sipos G."/>
            <person name="Plett J."/>
            <person name="Nagy L.G."/>
            <person name="Grigoriev I.V."/>
        </authorList>
    </citation>
    <scope>NUCLEOTIDE SEQUENCE</scope>
    <source>
        <strain evidence="2">ICMP 16352</strain>
    </source>
</reference>
<feature type="compositionally biased region" description="Basic and acidic residues" evidence="1">
    <location>
        <begin position="60"/>
        <end position="71"/>
    </location>
</feature>
<keyword evidence="3" id="KW-1185">Reference proteome</keyword>
<evidence type="ECO:0000256" key="1">
    <source>
        <dbReference type="SAM" id="MobiDB-lite"/>
    </source>
</evidence>
<gene>
    <name evidence="2" type="ORF">IW261DRAFT_1557389</name>
</gene>
<organism evidence="2 3">
    <name type="scientific">Armillaria novae-zelandiae</name>
    <dbReference type="NCBI Taxonomy" id="153914"/>
    <lineage>
        <taxon>Eukaryota</taxon>
        <taxon>Fungi</taxon>
        <taxon>Dikarya</taxon>
        <taxon>Basidiomycota</taxon>
        <taxon>Agaricomycotina</taxon>
        <taxon>Agaricomycetes</taxon>
        <taxon>Agaricomycetidae</taxon>
        <taxon>Agaricales</taxon>
        <taxon>Marasmiineae</taxon>
        <taxon>Physalacriaceae</taxon>
        <taxon>Armillaria</taxon>
    </lineage>
</organism>
<protein>
    <submittedName>
        <fullName evidence="2">Uncharacterized protein</fullName>
    </submittedName>
</protein>
<feature type="compositionally biased region" description="Basic and acidic residues" evidence="1">
    <location>
        <begin position="22"/>
        <end position="47"/>
    </location>
</feature>
<evidence type="ECO:0000313" key="3">
    <source>
        <dbReference type="Proteomes" id="UP001175227"/>
    </source>
</evidence>
<feature type="region of interest" description="Disordered" evidence="1">
    <location>
        <begin position="1"/>
        <end position="106"/>
    </location>
</feature>
<dbReference type="Proteomes" id="UP001175227">
    <property type="component" value="Unassembled WGS sequence"/>
</dbReference>
<proteinExistence type="predicted"/>